<keyword evidence="14" id="KW-1185">Reference proteome</keyword>
<dbReference type="UniPathway" id="UPA00545">
    <property type="reaction ID" value="UER00823"/>
</dbReference>
<dbReference type="InterPro" id="IPR011050">
    <property type="entry name" value="Pectin_lyase_fold/virulence"/>
</dbReference>
<comment type="caution">
    <text evidence="13">The sequence shown here is derived from an EMBL/GenBank/DDBJ whole genome shotgun (WGS) entry which is preliminary data.</text>
</comment>
<dbReference type="EC" id="3.1.1.11" evidence="4 11"/>
<keyword evidence="11" id="KW-0961">Cell wall biogenesis/degradation</keyword>
<dbReference type="PANTHER" id="PTHR31321:SF58">
    <property type="entry name" value="METHYLESTERASE, PUTATIVE-RELATED"/>
    <property type="match status" value="1"/>
</dbReference>
<dbReference type="InterPro" id="IPR012334">
    <property type="entry name" value="Pectin_lyas_fold"/>
</dbReference>
<comment type="pathway">
    <text evidence="2 11">Glycan metabolism; pectin degradation; 2-dehydro-3-deoxy-D-gluconate from pectin: step 1/5.</text>
</comment>
<dbReference type="FunFam" id="2.160.20.10:FF:000014">
    <property type="entry name" value="Pectinesterase"/>
    <property type="match status" value="1"/>
</dbReference>
<proteinExistence type="inferred from homology"/>
<comment type="catalytic activity">
    <reaction evidence="9 11">
        <text>[(1-&gt;4)-alpha-D-galacturonosyl methyl ester](n) + n H2O = [(1-&gt;4)-alpha-D-galacturonosyl](n) + n methanol + n H(+)</text>
        <dbReference type="Rhea" id="RHEA:22380"/>
        <dbReference type="Rhea" id="RHEA-COMP:14570"/>
        <dbReference type="Rhea" id="RHEA-COMP:14573"/>
        <dbReference type="ChEBI" id="CHEBI:15377"/>
        <dbReference type="ChEBI" id="CHEBI:15378"/>
        <dbReference type="ChEBI" id="CHEBI:17790"/>
        <dbReference type="ChEBI" id="CHEBI:140522"/>
        <dbReference type="ChEBI" id="CHEBI:140523"/>
        <dbReference type="EC" id="3.1.1.11"/>
    </reaction>
</comment>
<dbReference type="Pfam" id="PF01095">
    <property type="entry name" value="Pectinesterase"/>
    <property type="match status" value="1"/>
</dbReference>
<dbReference type="GO" id="GO:0005576">
    <property type="term" value="C:extracellular region"/>
    <property type="evidence" value="ECO:0007669"/>
    <property type="project" value="UniProtKB-SubCell"/>
</dbReference>
<feature type="chain" id="PRO_5034771339" description="Pectinesterase" evidence="11">
    <location>
        <begin position="19"/>
        <end position="336"/>
    </location>
</feature>
<dbReference type="Proteomes" id="UP000623467">
    <property type="component" value="Unassembled WGS sequence"/>
</dbReference>
<feature type="domain" description="Pectinesterase catalytic" evidence="12">
    <location>
        <begin position="38"/>
        <end position="302"/>
    </location>
</feature>
<dbReference type="EMBL" id="JACAZH010000016">
    <property type="protein sequence ID" value="KAF7349386.1"/>
    <property type="molecule type" value="Genomic_DNA"/>
</dbReference>
<dbReference type="InterPro" id="IPR000070">
    <property type="entry name" value="Pectinesterase_cat"/>
</dbReference>
<dbReference type="InterPro" id="IPR033131">
    <property type="entry name" value="Pectinesterase_Asp_AS"/>
</dbReference>
<keyword evidence="7 11" id="KW-0378">Hydrolase</keyword>
<evidence type="ECO:0000256" key="2">
    <source>
        <dbReference type="ARBA" id="ARBA00005184"/>
    </source>
</evidence>
<dbReference type="PANTHER" id="PTHR31321">
    <property type="entry name" value="ACYL-COA THIOESTER HYDROLASE YBHC-RELATED"/>
    <property type="match status" value="1"/>
</dbReference>
<organism evidence="13 14">
    <name type="scientific">Mycena sanguinolenta</name>
    <dbReference type="NCBI Taxonomy" id="230812"/>
    <lineage>
        <taxon>Eukaryota</taxon>
        <taxon>Fungi</taxon>
        <taxon>Dikarya</taxon>
        <taxon>Basidiomycota</taxon>
        <taxon>Agaricomycotina</taxon>
        <taxon>Agaricomycetes</taxon>
        <taxon>Agaricomycetidae</taxon>
        <taxon>Agaricales</taxon>
        <taxon>Marasmiineae</taxon>
        <taxon>Mycenaceae</taxon>
        <taxon>Mycena</taxon>
    </lineage>
</organism>
<keyword evidence="6 11" id="KW-0732">Signal</keyword>
<dbReference type="SUPFAM" id="SSF51126">
    <property type="entry name" value="Pectin lyase-like"/>
    <property type="match status" value="1"/>
</dbReference>
<evidence type="ECO:0000256" key="1">
    <source>
        <dbReference type="ARBA" id="ARBA00004613"/>
    </source>
</evidence>
<keyword evidence="5 11" id="KW-0964">Secreted</keyword>
<comment type="similarity">
    <text evidence="3">Belongs to the pectinesterase family.</text>
</comment>
<feature type="signal peptide" evidence="11">
    <location>
        <begin position="1"/>
        <end position="18"/>
    </location>
</feature>
<evidence type="ECO:0000256" key="7">
    <source>
        <dbReference type="ARBA" id="ARBA00022801"/>
    </source>
</evidence>
<evidence type="ECO:0000256" key="4">
    <source>
        <dbReference type="ARBA" id="ARBA00013229"/>
    </source>
</evidence>
<dbReference type="PROSITE" id="PS00503">
    <property type="entry name" value="PECTINESTERASE_2"/>
    <property type="match status" value="1"/>
</dbReference>
<keyword evidence="8 11" id="KW-0063">Aspartyl esterase</keyword>
<comment type="function">
    <text evidence="11">Involved in maceration and soft-rotting of plant tissue.</text>
</comment>
<evidence type="ECO:0000256" key="8">
    <source>
        <dbReference type="ARBA" id="ARBA00023085"/>
    </source>
</evidence>
<evidence type="ECO:0000259" key="12">
    <source>
        <dbReference type="Pfam" id="PF01095"/>
    </source>
</evidence>
<dbReference type="GO" id="GO:0042545">
    <property type="term" value="P:cell wall modification"/>
    <property type="evidence" value="ECO:0007669"/>
    <property type="project" value="UniProtKB-UniRule"/>
</dbReference>
<dbReference type="OrthoDB" id="2019149at2759"/>
<name>A0A8H6XZS6_9AGAR</name>
<sequence length="336" mass="35114">MLPETLLSLLLFCVGACAITGRTVPPTGAVVVRGTGTQAGEFSTFSAAVASFPSDGSAQVIFAYPGTYVEQVHLTRAGNLTIMGYTQDVQSYTANVVRLSFDLSQGEVGGGDLPATLRIDTNNVAVYNIDVLNTFGPPTASGAQALAVAGYGTNLGFYAVGLYGYQDTLRAEKGVQFYGLCYIEGAVDYIFGQNGHAFFHRNTIASVDAGAITADGPDTAPESLFVINESNITTSTAATRNLTGLVFLGRPWSAQAQVAYISCFLGALINPAGWEPWSASTPNTNGVLFAEYNSTGPGAVGQRASFATKLASAAGFGIADVLGANWMTWVDTSYYT</sequence>
<gene>
    <name evidence="13" type="ORF">MSAN_01728400</name>
</gene>
<evidence type="ECO:0000256" key="6">
    <source>
        <dbReference type="ARBA" id="ARBA00022729"/>
    </source>
</evidence>
<accession>A0A8H6XZS6</accession>
<evidence type="ECO:0000256" key="5">
    <source>
        <dbReference type="ARBA" id="ARBA00022525"/>
    </source>
</evidence>
<feature type="active site" evidence="10">
    <location>
        <position position="188"/>
    </location>
</feature>
<protein>
    <recommendedName>
        <fullName evidence="4 11">Pectinesterase</fullName>
        <ecNumber evidence="4 11">3.1.1.11</ecNumber>
    </recommendedName>
</protein>
<dbReference type="Gene3D" id="2.160.20.10">
    <property type="entry name" value="Single-stranded right-handed beta-helix, Pectin lyase-like"/>
    <property type="match status" value="1"/>
</dbReference>
<evidence type="ECO:0000256" key="11">
    <source>
        <dbReference type="RuleBase" id="RU000589"/>
    </source>
</evidence>
<dbReference type="AlphaFoldDB" id="A0A8H6XZS6"/>
<reference evidence="13" key="1">
    <citation type="submission" date="2020-05" db="EMBL/GenBank/DDBJ databases">
        <title>Mycena genomes resolve the evolution of fungal bioluminescence.</title>
        <authorList>
            <person name="Tsai I.J."/>
        </authorList>
    </citation>
    <scope>NUCLEOTIDE SEQUENCE</scope>
    <source>
        <strain evidence="13">160909Yilan</strain>
    </source>
</reference>
<evidence type="ECO:0000256" key="3">
    <source>
        <dbReference type="ARBA" id="ARBA00008891"/>
    </source>
</evidence>
<dbReference type="GO" id="GO:0030599">
    <property type="term" value="F:pectinesterase activity"/>
    <property type="evidence" value="ECO:0007669"/>
    <property type="project" value="UniProtKB-UniRule"/>
</dbReference>
<evidence type="ECO:0000256" key="10">
    <source>
        <dbReference type="PROSITE-ProRule" id="PRU10040"/>
    </source>
</evidence>
<evidence type="ECO:0000313" key="14">
    <source>
        <dbReference type="Proteomes" id="UP000623467"/>
    </source>
</evidence>
<evidence type="ECO:0000256" key="9">
    <source>
        <dbReference type="ARBA" id="ARBA00047928"/>
    </source>
</evidence>
<evidence type="ECO:0000313" key="13">
    <source>
        <dbReference type="EMBL" id="KAF7349386.1"/>
    </source>
</evidence>
<dbReference type="GO" id="GO:0045490">
    <property type="term" value="P:pectin catabolic process"/>
    <property type="evidence" value="ECO:0007669"/>
    <property type="project" value="UniProtKB-UniRule"/>
</dbReference>
<comment type="subcellular location">
    <subcellularLocation>
        <location evidence="1 11">Secreted</location>
    </subcellularLocation>
</comment>